<dbReference type="GO" id="GO:0005886">
    <property type="term" value="C:plasma membrane"/>
    <property type="evidence" value="ECO:0007669"/>
    <property type="project" value="InterPro"/>
</dbReference>
<dbReference type="SMART" id="SM00112">
    <property type="entry name" value="CA"/>
    <property type="match status" value="3"/>
</dbReference>
<dbReference type="AlphaFoldDB" id="A0A914YPL4"/>
<reference evidence="11" key="1">
    <citation type="submission" date="2022-11" db="UniProtKB">
        <authorList>
            <consortium name="WormBaseParasite"/>
        </authorList>
    </citation>
    <scope>IDENTIFICATION</scope>
</reference>
<dbReference type="InterPro" id="IPR020894">
    <property type="entry name" value="Cadherin_CS"/>
</dbReference>
<evidence type="ECO:0000256" key="7">
    <source>
        <dbReference type="ARBA" id="ARBA00023136"/>
    </source>
</evidence>
<dbReference type="GO" id="GO:0005509">
    <property type="term" value="F:calcium ion binding"/>
    <property type="evidence" value="ECO:0007669"/>
    <property type="project" value="UniProtKB-UniRule"/>
</dbReference>
<evidence type="ECO:0000256" key="6">
    <source>
        <dbReference type="ARBA" id="ARBA00022989"/>
    </source>
</evidence>
<dbReference type="Proteomes" id="UP000887577">
    <property type="component" value="Unplaced"/>
</dbReference>
<name>A0A914YPL4_9BILA</name>
<dbReference type="SUPFAM" id="SSF49313">
    <property type="entry name" value="Cadherin-like"/>
    <property type="match status" value="4"/>
</dbReference>
<protein>
    <submittedName>
        <fullName evidence="11">Cadherin domain-containing protein</fullName>
    </submittedName>
</protein>
<dbReference type="InterPro" id="IPR050971">
    <property type="entry name" value="Cadherin-domain_protein"/>
</dbReference>
<dbReference type="GO" id="GO:0005911">
    <property type="term" value="C:cell-cell junction"/>
    <property type="evidence" value="ECO:0007669"/>
    <property type="project" value="TreeGrafter"/>
</dbReference>
<sequence>MTVDTEILPNTVILAEVTEQTPKRKRSRVMYELAESDYSDYFLLDHRTAQLTIRNKLTPDIPSTFTLTIKAFLESDMSSETTTTITLTDISDESLTYFSKCFYEINFPENSYPDTLVTRLQIHGTPDEIDLLNGTDYFRIDSKGHLLTKQSVDREQTDSLTLQAELVDKNGKKYPHSNLCTIATIVVSIDDINDNSPKFEKPSYVFYIDEKPFNNTEVGTLKAFDNDKGNFGKVHYRMLADNPENLPFTLFESNNAATIYYVNKRGDEWPDKMYSFPVEAYDTSEEPRSSRVTVQVLLHEPPEGSDYDVSESKASHVLTQDQLLSSQESQLDAEKIVTSTNSQQRRKPITSTVASVKKASPKTIIRPMSQIKKTSEQFEFSEYRFAVFGEIQEGTYVGTIRIANSKNDAAVYELEAGIRGFFRIDSESGHLYVDKRLLEDEYEEVRFSAYAKRNGNIVKEKPRINGLFDA</sequence>
<evidence type="ECO:0000256" key="4">
    <source>
        <dbReference type="ARBA" id="ARBA00022837"/>
    </source>
</evidence>
<evidence type="ECO:0000256" key="8">
    <source>
        <dbReference type="PROSITE-ProRule" id="PRU00043"/>
    </source>
</evidence>
<evidence type="ECO:0000313" key="11">
    <source>
        <dbReference type="WBParaSite" id="PSU_v2.g2771.t1"/>
    </source>
</evidence>
<keyword evidence="3" id="KW-0677">Repeat</keyword>
<dbReference type="Gene3D" id="2.60.40.60">
    <property type="entry name" value="Cadherins"/>
    <property type="match status" value="4"/>
</dbReference>
<evidence type="ECO:0000256" key="5">
    <source>
        <dbReference type="ARBA" id="ARBA00022889"/>
    </source>
</evidence>
<organism evidence="10 11">
    <name type="scientific">Panagrolaimus superbus</name>
    <dbReference type="NCBI Taxonomy" id="310955"/>
    <lineage>
        <taxon>Eukaryota</taxon>
        <taxon>Metazoa</taxon>
        <taxon>Ecdysozoa</taxon>
        <taxon>Nematoda</taxon>
        <taxon>Chromadorea</taxon>
        <taxon>Rhabditida</taxon>
        <taxon>Tylenchina</taxon>
        <taxon>Panagrolaimomorpha</taxon>
        <taxon>Panagrolaimoidea</taxon>
        <taxon>Panagrolaimidae</taxon>
        <taxon>Panagrolaimus</taxon>
    </lineage>
</organism>
<keyword evidence="5" id="KW-0130">Cell adhesion</keyword>
<feature type="domain" description="Cadherin" evidence="9">
    <location>
        <begin position="200"/>
        <end position="300"/>
    </location>
</feature>
<evidence type="ECO:0000256" key="2">
    <source>
        <dbReference type="ARBA" id="ARBA00022692"/>
    </source>
</evidence>
<keyword evidence="7" id="KW-0472">Membrane</keyword>
<dbReference type="PROSITE" id="PS00232">
    <property type="entry name" value="CADHERIN_1"/>
    <property type="match status" value="1"/>
</dbReference>
<dbReference type="PRINTS" id="PR00205">
    <property type="entry name" value="CADHERIN"/>
</dbReference>
<evidence type="ECO:0000259" key="9">
    <source>
        <dbReference type="PROSITE" id="PS50268"/>
    </source>
</evidence>
<dbReference type="WBParaSite" id="PSU_v2.g2771.t1">
    <property type="protein sequence ID" value="PSU_v2.g2771.t1"/>
    <property type="gene ID" value="PSU_v2.g2771"/>
</dbReference>
<comment type="subcellular location">
    <subcellularLocation>
        <location evidence="1">Membrane</location>
    </subcellularLocation>
</comment>
<evidence type="ECO:0000256" key="3">
    <source>
        <dbReference type="ARBA" id="ARBA00022737"/>
    </source>
</evidence>
<dbReference type="InterPro" id="IPR015919">
    <property type="entry name" value="Cadherin-like_sf"/>
</dbReference>
<dbReference type="PANTHER" id="PTHR24025">
    <property type="entry name" value="DESMOGLEIN FAMILY MEMBER"/>
    <property type="match status" value="1"/>
</dbReference>
<dbReference type="Pfam" id="PF00028">
    <property type="entry name" value="Cadherin"/>
    <property type="match status" value="1"/>
</dbReference>
<keyword evidence="2" id="KW-0812">Transmembrane</keyword>
<dbReference type="PROSITE" id="PS50268">
    <property type="entry name" value="CADHERIN_2"/>
    <property type="match status" value="2"/>
</dbReference>
<dbReference type="GO" id="GO:0007156">
    <property type="term" value="P:homophilic cell adhesion via plasma membrane adhesion molecules"/>
    <property type="evidence" value="ECO:0007669"/>
    <property type="project" value="InterPro"/>
</dbReference>
<evidence type="ECO:0000256" key="1">
    <source>
        <dbReference type="ARBA" id="ARBA00004370"/>
    </source>
</evidence>
<proteinExistence type="predicted"/>
<evidence type="ECO:0000313" key="10">
    <source>
        <dbReference type="Proteomes" id="UP000887577"/>
    </source>
</evidence>
<accession>A0A914YPL4</accession>
<keyword evidence="4 8" id="KW-0106">Calcium</keyword>
<dbReference type="CDD" id="cd11304">
    <property type="entry name" value="Cadherin_repeat"/>
    <property type="match status" value="1"/>
</dbReference>
<dbReference type="InterPro" id="IPR002126">
    <property type="entry name" value="Cadherin-like_dom"/>
</dbReference>
<dbReference type="PANTHER" id="PTHR24025:SF31">
    <property type="entry name" value="NEURAL-CADHERIN"/>
    <property type="match status" value="1"/>
</dbReference>
<feature type="domain" description="Cadherin" evidence="9">
    <location>
        <begin position="74"/>
        <end position="199"/>
    </location>
</feature>
<keyword evidence="10" id="KW-1185">Reference proteome</keyword>
<keyword evidence="6" id="KW-1133">Transmembrane helix</keyword>